<accession>A0ABT7CR80</accession>
<keyword evidence="1" id="KW-0805">Transcription regulation</keyword>
<dbReference type="InterPro" id="IPR054015">
    <property type="entry name" value="ExsA-like_N"/>
</dbReference>
<dbReference type="SUPFAM" id="SSF46689">
    <property type="entry name" value="Homeodomain-like"/>
    <property type="match status" value="1"/>
</dbReference>
<evidence type="ECO:0000256" key="3">
    <source>
        <dbReference type="ARBA" id="ARBA00023163"/>
    </source>
</evidence>
<keyword evidence="2" id="KW-0238">DNA-binding</keyword>
<dbReference type="Pfam" id="PF12833">
    <property type="entry name" value="HTH_18"/>
    <property type="match status" value="1"/>
</dbReference>
<dbReference type="Gene3D" id="1.10.10.60">
    <property type="entry name" value="Homeodomain-like"/>
    <property type="match status" value="1"/>
</dbReference>
<sequence>MRDIAKDKQSSILKEQFIPDHVFFYIIKGEISFFDGNRRYTFKAGECGMAQRNRLAKYILSDSIEEFEPIIVCFEEAFLQQFEKKHKKLKTTTGKTNDGFVKIQTTELIHSFIHSLKPYYKDVMQLDEAFEELKSEELLLILLRDQPKLADILFDYSIPEKINLEAFMNRNFMFNVSIQRFAYMTGRSLSAFKRDFKKIYNETPNRWLIQKRLQEAYLLLDTKKRKPSDIYLELGFETLAHFSYAFKKRFGHAPSKLTESR</sequence>
<dbReference type="RefSeq" id="WP_314000867.1">
    <property type="nucleotide sequence ID" value="NZ_JASJOT010000020.1"/>
</dbReference>
<dbReference type="EMBL" id="JASJOT010000020">
    <property type="protein sequence ID" value="MDJ1496227.1"/>
    <property type="molecule type" value="Genomic_DNA"/>
</dbReference>
<evidence type="ECO:0000259" key="4">
    <source>
        <dbReference type="PROSITE" id="PS01124"/>
    </source>
</evidence>
<keyword evidence="3" id="KW-0804">Transcription</keyword>
<dbReference type="InterPro" id="IPR009057">
    <property type="entry name" value="Homeodomain-like_sf"/>
</dbReference>
<feature type="domain" description="HTH araC/xylS-type" evidence="4">
    <location>
        <begin position="162"/>
        <end position="260"/>
    </location>
</feature>
<proteinExistence type="predicted"/>
<gene>
    <name evidence="5" type="ORF">QNI19_25035</name>
</gene>
<dbReference type="PANTHER" id="PTHR43280:SF2">
    <property type="entry name" value="HTH-TYPE TRANSCRIPTIONAL REGULATOR EXSA"/>
    <property type="match status" value="1"/>
</dbReference>
<organism evidence="5 6">
    <name type="scientific">Xanthocytophaga flava</name>
    <dbReference type="NCBI Taxonomy" id="3048013"/>
    <lineage>
        <taxon>Bacteria</taxon>
        <taxon>Pseudomonadati</taxon>
        <taxon>Bacteroidota</taxon>
        <taxon>Cytophagia</taxon>
        <taxon>Cytophagales</taxon>
        <taxon>Rhodocytophagaceae</taxon>
        <taxon>Xanthocytophaga</taxon>
    </lineage>
</organism>
<dbReference type="InterPro" id="IPR018060">
    <property type="entry name" value="HTH_AraC"/>
</dbReference>
<evidence type="ECO:0000256" key="2">
    <source>
        <dbReference type="ARBA" id="ARBA00023125"/>
    </source>
</evidence>
<name>A0ABT7CR80_9BACT</name>
<protein>
    <submittedName>
        <fullName evidence="5">AraC family transcriptional regulator</fullName>
    </submittedName>
</protein>
<dbReference type="Proteomes" id="UP001228581">
    <property type="component" value="Unassembled WGS sequence"/>
</dbReference>
<reference evidence="5 6" key="1">
    <citation type="submission" date="2023-05" db="EMBL/GenBank/DDBJ databases">
        <authorList>
            <person name="Zhang X."/>
        </authorList>
    </citation>
    <scope>NUCLEOTIDE SEQUENCE [LARGE SCALE GENOMIC DNA]</scope>
    <source>
        <strain evidence="5 6">DM2B3-1</strain>
    </source>
</reference>
<evidence type="ECO:0000313" key="6">
    <source>
        <dbReference type="Proteomes" id="UP001228581"/>
    </source>
</evidence>
<dbReference type="SMART" id="SM00342">
    <property type="entry name" value="HTH_ARAC"/>
    <property type="match status" value="1"/>
</dbReference>
<dbReference type="PANTHER" id="PTHR43280">
    <property type="entry name" value="ARAC-FAMILY TRANSCRIPTIONAL REGULATOR"/>
    <property type="match status" value="1"/>
</dbReference>
<evidence type="ECO:0000256" key="1">
    <source>
        <dbReference type="ARBA" id="ARBA00023015"/>
    </source>
</evidence>
<keyword evidence="6" id="KW-1185">Reference proteome</keyword>
<dbReference type="Pfam" id="PF22200">
    <property type="entry name" value="ExsA_N"/>
    <property type="match status" value="1"/>
</dbReference>
<dbReference type="PROSITE" id="PS01124">
    <property type="entry name" value="HTH_ARAC_FAMILY_2"/>
    <property type="match status" value="1"/>
</dbReference>
<evidence type="ECO:0000313" key="5">
    <source>
        <dbReference type="EMBL" id="MDJ1496227.1"/>
    </source>
</evidence>
<comment type="caution">
    <text evidence="5">The sequence shown here is derived from an EMBL/GenBank/DDBJ whole genome shotgun (WGS) entry which is preliminary data.</text>
</comment>